<dbReference type="GO" id="GO:0005758">
    <property type="term" value="C:mitochondrial intermembrane space"/>
    <property type="evidence" value="ECO:0007669"/>
    <property type="project" value="UniProtKB-SubCell"/>
</dbReference>
<evidence type="ECO:0000256" key="2">
    <source>
        <dbReference type="ARBA" id="ARBA00004569"/>
    </source>
</evidence>
<accession>A0A9W6C1Z6</accession>
<dbReference type="PANTHER" id="PTHR12645">
    <property type="entry name" value="ALR/ERV"/>
    <property type="match status" value="1"/>
</dbReference>
<feature type="region of interest" description="Disordered" evidence="9">
    <location>
        <begin position="18"/>
        <end position="50"/>
    </location>
</feature>
<reference evidence="11 12" key="1">
    <citation type="journal article" date="2023" name="Commun. Biol.">
        <title>Reorganization of the ancestral sex-determining regions during the evolution of trioecy in Pleodorina starrii.</title>
        <authorList>
            <person name="Takahashi K."/>
            <person name="Suzuki S."/>
            <person name="Kawai-Toyooka H."/>
            <person name="Yamamoto K."/>
            <person name="Hamaji T."/>
            <person name="Ootsuki R."/>
            <person name="Yamaguchi H."/>
            <person name="Kawachi M."/>
            <person name="Higashiyama T."/>
            <person name="Nozaki H."/>
        </authorList>
    </citation>
    <scope>NUCLEOTIDE SEQUENCE [LARGE SCALE GENOMIC DNA]</scope>
    <source>
        <strain evidence="11 12">NIES-4479</strain>
    </source>
</reference>
<keyword evidence="5 8" id="KW-0560">Oxidoreductase</keyword>
<evidence type="ECO:0000256" key="4">
    <source>
        <dbReference type="ARBA" id="ARBA00022827"/>
    </source>
</evidence>
<dbReference type="PROSITE" id="PS51324">
    <property type="entry name" value="ERV_ALR"/>
    <property type="match status" value="1"/>
</dbReference>
<proteinExistence type="predicted"/>
<evidence type="ECO:0000256" key="6">
    <source>
        <dbReference type="ARBA" id="ARBA00023128"/>
    </source>
</evidence>
<feature type="compositionally biased region" description="Low complexity" evidence="9">
    <location>
        <begin position="124"/>
        <end position="142"/>
    </location>
</feature>
<dbReference type="FunFam" id="1.20.120.310:FF:000003">
    <property type="entry name" value="Sulfhydryl oxidase"/>
    <property type="match status" value="1"/>
</dbReference>
<evidence type="ECO:0000313" key="11">
    <source>
        <dbReference type="EMBL" id="GLC62801.1"/>
    </source>
</evidence>
<keyword evidence="4 8" id="KW-0274">FAD</keyword>
<evidence type="ECO:0000256" key="3">
    <source>
        <dbReference type="ARBA" id="ARBA00022630"/>
    </source>
</evidence>
<dbReference type="EMBL" id="BRXU01000071">
    <property type="protein sequence ID" value="GLC62801.1"/>
    <property type="molecule type" value="Genomic_DNA"/>
</dbReference>
<evidence type="ECO:0000259" key="10">
    <source>
        <dbReference type="PROSITE" id="PS51324"/>
    </source>
</evidence>
<comment type="catalytic activity">
    <reaction evidence="8">
        <text>2 R'C(R)SH + O2 = R'C(R)S-S(R)CR' + H2O2</text>
        <dbReference type="Rhea" id="RHEA:17357"/>
        <dbReference type="ChEBI" id="CHEBI:15379"/>
        <dbReference type="ChEBI" id="CHEBI:16240"/>
        <dbReference type="ChEBI" id="CHEBI:16520"/>
        <dbReference type="ChEBI" id="CHEBI:17412"/>
        <dbReference type="EC" id="1.8.3.2"/>
    </reaction>
</comment>
<gene>
    <name evidence="11" type="primary">PLEST011071</name>
    <name evidence="11" type="ORF">PLESTB_001941100</name>
</gene>
<dbReference type="InterPro" id="IPR036774">
    <property type="entry name" value="ERV/ALR_sulphydryl_oxid_sf"/>
</dbReference>
<dbReference type="GO" id="GO:0016971">
    <property type="term" value="F:flavin-dependent sulfhydryl oxidase activity"/>
    <property type="evidence" value="ECO:0007669"/>
    <property type="project" value="InterPro"/>
</dbReference>
<evidence type="ECO:0000256" key="7">
    <source>
        <dbReference type="ARBA" id="ARBA00023157"/>
    </source>
</evidence>
<dbReference type="EC" id="1.8.3.2" evidence="8"/>
<protein>
    <recommendedName>
        <fullName evidence="8">Sulfhydryl oxidase</fullName>
        <ecNumber evidence="8">1.8.3.2</ecNumber>
    </recommendedName>
</protein>
<dbReference type="Gene3D" id="1.20.120.310">
    <property type="entry name" value="ERV/ALR sulfhydryl oxidase domain"/>
    <property type="match status" value="1"/>
</dbReference>
<name>A0A9W6C1Z6_9CHLO</name>
<dbReference type="Proteomes" id="UP001165080">
    <property type="component" value="Unassembled WGS sequence"/>
</dbReference>
<dbReference type="PANTHER" id="PTHR12645:SF0">
    <property type="entry name" value="FAD-LINKED SULFHYDRYL OXIDASE ALR"/>
    <property type="match status" value="1"/>
</dbReference>
<evidence type="ECO:0000256" key="1">
    <source>
        <dbReference type="ARBA" id="ARBA00001974"/>
    </source>
</evidence>
<evidence type="ECO:0000256" key="8">
    <source>
        <dbReference type="RuleBase" id="RU371123"/>
    </source>
</evidence>
<keyword evidence="3 8" id="KW-0285">Flavoprotein</keyword>
<organism evidence="11 12">
    <name type="scientific">Pleodorina starrii</name>
    <dbReference type="NCBI Taxonomy" id="330485"/>
    <lineage>
        <taxon>Eukaryota</taxon>
        <taxon>Viridiplantae</taxon>
        <taxon>Chlorophyta</taxon>
        <taxon>core chlorophytes</taxon>
        <taxon>Chlorophyceae</taxon>
        <taxon>CS clade</taxon>
        <taxon>Chlamydomonadales</taxon>
        <taxon>Volvocaceae</taxon>
        <taxon>Pleodorina</taxon>
    </lineage>
</organism>
<comment type="cofactor">
    <cofactor evidence="1 8">
        <name>FAD</name>
        <dbReference type="ChEBI" id="CHEBI:57692"/>
    </cofactor>
</comment>
<evidence type="ECO:0000256" key="5">
    <source>
        <dbReference type="ARBA" id="ARBA00023002"/>
    </source>
</evidence>
<dbReference type="OrthoDB" id="17199at2759"/>
<dbReference type="AlphaFoldDB" id="A0A9W6C1Z6"/>
<sequence length="374" mass="38171">MHILDFIFRERYVPVQYGRQPSASPSDADAPSERLPQAVPAASRPCNVPPYVQLFQPRAPVVSGGAKQQTELSRPADGNAPGTSLPSGTVIRQPHDNQQGAGIQGDSKPALSSTAAPGQPGSTPPRSSSSDEASESARSAATVQGGSPPGDPTVAAASAAPLGLKDCRSRACAGVVDSFKRALRPPRGAAAGAGASPSQASAGAGDAEPTAGAGAGAGVAVTDATTSAVAAAAAVAAVAAGTSSSTFASEDAAGGVGGRGAVACPPDSWQLGRATWTFLHSVAAHYPDQPSARQQELMRCMMEGLAEFYPCEVCAEHLREQVRRSPPRVGTARELSLWLCGIHNEVNEMLGKPLFDCSRLAERWRDGPQDGSCD</sequence>
<comment type="caution">
    <text evidence="11">The sequence shown here is derived from an EMBL/GenBank/DDBJ whole genome shotgun (WGS) entry which is preliminary data.</text>
</comment>
<dbReference type="Pfam" id="PF04777">
    <property type="entry name" value="Evr1_Alr"/>
    <property type="match status" value="1"/>
</dbReference>
<evidence type="ECO:0000256" key="9">
    <source>
        <dbReference type="SAM" id="MobiDB-lite"/>
    </source>
</evidence>
<dbReference type="GO" id="GO:0050660">
    <property type="term" value="F:flavin adenine dinucleotide binding"/>
    <property type="evidence" value="ECO:0007669"/>
    <property type="project" value="TreeGrafter"/>
</dbReference>
<comment type="subcellular location">
    <subcellularLocation>
        <location evidence="2">Mitochondrion intermembrane space</location>
    </subcellularLocation>
</comment>
<dbReference type="SUPFAM" id="SSF69000">
    <property type="entry name" value="FAD-dependent thiol oxidase"/>
    <property type="match status" value="1"/>
</dbReference>
<feature type="region of interest" description="Disordered" evidence="9">
    <location>
        <begin position="62"/>
        <end position="156"/>
    </location>
</feature>
<keyword evidence="6" id="KW-0496">Mitochondrion</keyword>
<evidence type="ECO:0000313" key="12">
    <source>
        <dbReference type="Proteomes" id="UP001165080"/>
    </source>
</evidence>
<dbReference type="InterPro" id="IPR017905">
    <property type="entry name" value="ERV/ALR_sulphydryl_oxidase"/>
</dbReference>
<feature type="domain" description="ERV/ALR sulfhydryl oxidase" evidence="10">
    <location>
        <begin position="264"/>
        <end position="364"/>
    </location>
</feature>
<feature type="region of interest" description="Disordered" evidence="9">
    <location>
        <begin position="186"/>
        <end position="215"/>
    </location>
</feature>
<keyword evidence="12" id="KW-1185">Reference proteome</keyword>
<dbReference type="InterPro" id="IPR039799">
    <property type="entry name" value="ALR/ERV"/>
</dbReference>
<keyword evidence="7" id="KW-1015">Disulfide bond</keyword>